<dbReference type="InterPro" id="IPR008949">
    <property type="entry name" value="Isoprenoid_synthase_dom_sf"/>
</dbReference>
<keyword evidence="2" id="KW-1185">Reference proteome</keyword>
<reference evidence="2" key="1">
    <citation type="submission" date="2016-11" db="EMBL/GenBank/DDBJ databases">
        <authorList>
            <person name="Varghese N."/>
            <person name="Submissions S."/>
        </authorList>
    </citation>
    <scope>NUCLEOTIDE SEQUENCE [LARGE SCALE GENOMIC DNA]</scope>
    <source>
        <strain evidence="2">DSM 11003</strain>
    </source>
</reference>
<dbReference type="OrthoDB" id="1795180at2"/>
<sequence>MMKQYMMPANLREEMQKVDEVFNQTISAWSGEMKPYIIKLESDPLWQVIPAFVLGVCRYQGVDPDLSIAMANIFRNIYFASYIHEQIKDDEEGQEYNQKMRFSILIGDYIFGKILKLLLNANAAQLVDIFASLICKLSEGLTVKYKMDADFIDNLNNIYAPFFRAALLSASRLAGKGESEEFYGDLGHNLGLAICWHIMDNSEEGMVKVKYYLDESMRILKKIAPENKLTAGYVYKLMVESYPLLFITGEKMAAV</sequence>
<accession>A0A1M5NK26</accession>
<dbReference type="Proteomes" id="UP000242329">
    <property type="component" value="Unassembled WGS sequence"/>
</dbReference>
<dbReference type="EMBL" id="FQWY01000017">
    <property type="protein sequence ID" value="SHG89954.1"/>
    <property type="molecule type" value="Genomic_DNA"/>
</dbReference>
<gene>
    <name evidence="1" type="ORF">SAMN02745221_01231</name>
</gene>
<organism evidence="1 2">
    <name type="scientific">Thermosyntropha lipolytica DSM 11003</name>
    <dbReference type="NCBI Taxonomy" id="1123382"/>
    <lineage>
        <taxon>Bacteria</taxon>
        <taxon>Bacillati</taxon>
        <taxon>Bacillota</taxon>
        <taxon>Clostridia</taxon>
        <taxon>Eubacteriales</taxon>
        <taxon>Syntrophomonadaceae</taxon>
        <taxon>Thermosyntropha</taxon>
    </lineage>
</organism>
<proteinExistence type="predicted"/>
<dbReference type="SUPFAM" id="SSF48576">
    <property type="entry name" value="Terpenoid synthases"/>
    <property type="match status" value="1"/>
</dbReference>
<name>A0A1M5NK26_9FIRM</name>
<dbReference type="AlphaFoldDB" id="A0A1M5NK26"/>
<protein>
    <recommendedName>
        <fullName evidence="3">Polyprenyl synthetase</fullName>
    </recommendedName>
</protein>
<evidence type="ECO:0000313" key="2">
    <source>
        <dbReference type="Proteomes" id="UP000242329"/>
    </source>
</evidence>
<evidence type="ECO:0008006" key="3">
    <source>
        <dbReference type="Google" id="ProtNLM"/>
    </source>
</evidence>
<dbReference type="Gene3D" id="1.10.600.10">
    <property type="entry name" value="Farnesyl Diphosphate Synthase"/>
    <property type="match status" value="1"/>
</dbReference>
<evidence type="ECO:0000313" key="1">
    <source>
        <dbReference type="EMBL" id="SHG89954.1"/>
    </source>
</evidence>
<dbReference type="RefSeq" id="WP_143156879.1">
    <property type="nucleotide sequence ID" value="NZ_FQWY01000017.1"/>
</dbReference>
<dbReference type="STRING" id="1123382.SAMN02745221_01231"/>